<accession>A0A380B8Z4</accession>
<dbReference type="InterPro" id="IPR008969">
    <property type="entry name" value="CarboxyPept-like_regulatory"/>
</dbReference>
<evidence type="ECO:0000313" key="2">
    <source>
        <dbReference type="EMBL" id="SUI96533.1"/>
    </source>
</evidence>
<dbReference type="Proteomes" id="UP000254893">
    <property type="component" value="Unassembled WGS sequence"/>
</dbReference>
<evidence type="ECO:0008006" key="4">
    <source>
        <dbReference type="Google" id="ProtNLM"/>
    </source>
</evidence>
<dbReference type="SUPFAM" id="SSF56935">
    <property type="entry name" value="Porins"/>
    <property type="match status" value="1"/>
</dbReference>
<dbReference type="RefSeq" id="WP_115168635.1">
    <property type="nucleotide sequence ID" value="NZ_UGYW01000001.1"/>
</dbReference>
<dbReference type="EMBL" id="UGYW01000001">
    <property type="protein sequence ID" value="SUI96533.1"/>
    <property type="molecule type" value="Genomic_DNA"/>
</dbReference>
<dbReference type="AlphaFoldDB" id="A0A380B8Z4"/>
<protein>
    <recommendedName>
        <fullName evidence="4">Outer membrane protein beta-barrel domain-containing protein</fullName>
    </recommendedName>
</protein>
<dbReference type="Gene3D" id="2.60.40.1120">
    <property type="entry name" value="Carboxypeptidase-like, regulatory domain"/>
    <property type="match status" value="1"/>
</dbReference>
<keyword evidence="1" id="KW-0732">Signal</keyword>
<feature type="chain" id="PRO_5016747103" description="Outer membrane protein beta-barrel domain-containing protein" evidence="1">
    <location>
        <begin position="20"/>
        <end position="888"/>
    </location>
</feature>
<sequence length="888" mass="101969">MKKLVLLLFLWLLRTGCSAQQYKVSGTVTDANSKQKIPYASVNLLSAENKIIAFKSTDTEGSFTIITTRPPDELIMEINHLGYEKFRQQLYKSAADLTVSLIPKMHLLEDVEVRSRPQIRKLGDTLSYNVESFAKEEDRSIGDVIKRIPGMEVSESGQIKYQGKAISNFYIDGDDLLDDRYAIGTRTIPYKMVQDIQVLNNHEHLKVLKNKRFTDQVAINLLIKDDARLKLTGQAKVGGGFPKQYDSELNSILFNKKYKMLNVLNGNNTGKDLTGDLVGYNQASIFSKLGNSGVNNLLSLGTIGPPPISKQQYYFNNTGALNTNNLFNLKNDLQLKSNIQALYDKERKSFKGQTAYYSETGTTSFDESQHTETEKFMSAIRLTLSKNIEKRYINNTLSFEYEKQNGTATLLSNAQSIDQNRQHTIRGISNQLSFVPEFKNKHIIELNWSFSYGNKPQFLNIQPGIFPDILNSGQSYIATHQKVEVPSLYNTLSAGYRISKSKIRQLYEAGISNDRQHLRSDLLLRQTETDALQSGGQPGNDMTWLRNKFYVNAQYEWKQNRMEAMLSLPLAYQITSFSDPGFDLKKNRNDVLFNPVFKFKMKVMQEDEISLNYNFSNSFGGITNVYRGLLVRNYRMLSQNQSEINESQGHNIGLNYNFNRITKILFVNAGLNYSQSVSNTIISSRVSNNITEEILVPMDNKIRAYSGYIGFDKYLFHLASTVKLKVSWNLSDYNQLFNDALLPFRNTSYVIQPGFEAKIWKNYNLSYSGTINLNTSKQREIEDGFNRRVTAITQIMGFPVHPFKNTYLRFSMRHHYTHQPLMRDINYTFVDFFARYRIQKWKTDLELDMSNLANIKTFQTYTVSSNMLSDNRYDLRGRMAIVKVLFNL</sequence>
<feature type="signal peptide" evidence="1">
    <location>
        <begin position="1"/>
        <end position="19"/>
    </location>
</feature>
<evidence type="ECO:0000256" key="1">
    <source>
        <dbReference type="SAM" id="SignalP"/>
    </source>
</evidence>
<name>A0A380B8Z4_SPHSI</name>
<reference evidence="2 3" key="1">
    <citation type="submission" date="2018-06" db="EMBL/GenBank/DDBJ databases">
        <authorList>
            <consortium name="Pathogen Informatics"/>
            <person name="Doyle S."/>
        </authorList>
    </citation>
    <scope>NUCLEOTIDE SEQUENCE [LARGE SCALE GENOMIC DNA]</scope>
    <source>
        <strain evidence="2 3">NCTC11388</strain>
    </source>
</reference>
<proteinExistence type="predicted"/>
<organism evidence="2 3">
    <name type="scientific">Sphingobacterium spiritivorum</name>
    <name type="common">Flavobacterium spiritivorum</name>
    <dbReference type="NCBI Taxonomy" id="258"/>
    <lineage>
        <taxon>Bacteria</taxon>
        <taxon>Pseudomonadati</taxon>
        <taxon>Bacteroidota</taxon>
        <taxon>Sphingobacteriia</taxon>
        <taxon>Sphingobacteriales</taxon>
        <taxon>Sphingobacteriaceae</taxon>
        <taxon>Sphingobacterium</taxon>
    </lineage>
</organism>
<gene>
    <name evidence="2" type="ORF">NCTC11388_00012</name>
</gene>
<evidence type="ECO:0000313" key="3">
    <source>
        <dbReference type="Proteomes" id="UP000254893"/>
    </source>
</evidence>
<dbReference type="SUPFAM" id="SSF49464">
    <property type="entry name" value="Carboxypeptidase regulatory domain-like"/>
    <property type="match status" value="1"/>
</dbReference>